<dbReference type="RefSeq" id="WP_099438868.1">
    <property type="nucleotide sequence ID" value="NZ_CP024091.1"/>
</dbReference>
<sequence length="356" mass="40645">MTKIFSIIFLLATFSLSLNAQQTNKGKVSETFMNPLRKGADPFVTKHNGKYYTIFNEKGGFAVTESRYLTKFEKKEVVWTPTEGKWNSYNLWAPEIHHIDGKWYIYYAGSVHKGAPYYAQRAGVLESDSPFGPYEDKGRLYTGDDPDQKKDNCWSIDMTVLELNGKKYAVWSGWETLHDHHDVDQYLYIAEMKNPWTLGKRVLLSKPELDWEKGDNIVLQEGPQILKHNNDVFVIYSTRGSWTEHYKLGQLRLTTGKDPLNPSSWIKSSKPVFQGTSTVHGLGHASMTTSPDDSEYWIYYHSKAALDGGWDNREVYLQRFTFGKDGNPVFGIPKGRGEMKRPSGEVKTEQAEPGSL</sequence>
<feature type="signal peptide" evidence="9">
    <location>
        <begin position="1"/>
        <end position="20"/>
    </location>
</feature>
<comment type="similarity">
    <text evidence="1 7">Belongs to the glycosyl hydrolase 43 family.</text>
</comment>
<keyword evidence="4 7" id="KW-0326">Glycosidase</keyword>
<dbReference type="GO" id="GO:0005975">
    <property type="term" value="P:carbohydrate metabolic process"/>
    <property type="evidence" value="ECO:0007669"/>
    <property type="project" value="InterPro"/>
</dbReference>
<dbReference type="OrthoDB" id="177947at2"/>
<evidence type="ECO:0000256" key="6">
    <source>
        <dbReference type="PIRSR" id="PIRSR606710-2"/>
    </source>
</evidence>
<dbReference type="InterPro" id="IPR023296">
    <property type="entry name" value="Glyco_hydro_beta-prop_sf"/>
</dbReference>
<proteinExistence type="inferred from homology"/>
<dbReference type="Proteomes" id="UP000223749">
    <property type="component" value="Chromosome"/>
</dbReference>
<dbReference type="SUPFAM" id="SSF75005">
    <property type="entry name" value="Arabinanase/levansucrase/invertase"/>
    <property type="match status" value="1"/>
</dbReference>
<keyword evidence="11" id="KW-1185">Reference proteome</keyword>
<evidence type="ECO:0000313" key="11">
    <source>
        <dbReference type="Proteomes" id="UP000223749"/>
    </source>
</evidence>
<dbReference type="KEGG" id="pgs:CPT03_10805"/>
<evidence type="ECO:0000256" key="9">
    <source>
        <dbReference type="SAM" id="SignalP"/>
    </source>
</evidence>
<dbReference type="CDD" id="cd18820">
    <property type="entry name" value="GH43_LbAraf43-like"/>
    <property type="match status" value="1"/>
</dbReference>
<evidence type="ECO:0000256" key="3">
    <source>
        <dbReference type="ARBA" id="ARBA00022801"/>
    </source>
</evidence>
<name>A0A2D1U5R2_9SPHI</name>
<gene>
    <name evidence="10" type="ORF">CPT03_10805</name>
</gene>
<organism evidence="10 11">
    <name type="scientific">Pedobacter ginsengisoli</name>
    <dbReference type="NCBI Taxonomy" id="363852"/>
    <lineage>
        <taxon>Bacteria</taxon>
        <taxon>Pseudomonadati</taxon>
        <taxon>Bacteroidota</taxon>
        <taxon>Sphingobacteriia</taxon>
        <taxon>Sphingobacteriales</taxon>
        <taxon>Sphingobacteriaceae</taxon>
        <taxon>Pedobacter</taxon>
    </lineage>
</organism>
<feature type="compositionally biased region" description="Basic and acidic residues" evidence="8">
    <location>
        <begin position="335"/>
        <end position="350"/>
    </location>
</feature>
<evidence type="ECO:0000256" key="5">
    <source>
        <dbReference type="PIRSR" id="PIRSR606710-1"/>
    </source>
</evidence>
<feature type="active site" description="Proton acceptor" evidence="5">
    <location>
        <position position="41"/>
    </location>
</feature>
<dbReference type="AlphaFoldDB" id="A0A2D1U5R2"/>
<dbReference type="Gene3D" id="2.115.10.20">
    <property type="entry name" value="Glycosyl hydrolase domain, family 43"/>
    <property type="match status" value="1"/>
</dbReference>
<feature type="site" description="Important for catalytic activity, responsible for pKa modulation of the active site Glu and correct orientation of both the proton donor and substrate" evidence="6">
    <location>
        <position position="157"/>
    </location>
</feature>
<evidence type="ECO:0000313" key="10">
    <source>
        <dbReference type="EMBL" id="ATP56935.1"/>
    </source>
</evidence>
<dbReference type="InterPro" id="IPR006710">
    <property type="entry name" value="Glyco_hydro_43"/>
</dbReference>
<keyword evidence="3 7" id="KW-0378">Hydrolase</keyword>
<evidence type="ECO:0000256" key="2">
    <source>
        <dbReference type="ARBA" id="ARBA00022729"/>
    </source>
</evidence>
<dbReference type="GO" id="GO:0004553">
    <property type="term" value="F:hydrolase activity, hydrolyzing O-glycosyl compounds"/>
    <property type="evidence" value="ECO:0007669"/>
    <property type="project" value="InterPro"/>
</dbReference>
<keyword evidence="2 9" id="KW-0732">Signal</keyword>
<protein>
    <submittedName>
        <fullName evidence="10">Glycoside hydrolase</fullName>
    </submittedName>
</protein>
<evidence type="ECO:0000256" key="4">
    <source>
        <dbReference type="ARBA" id="ARBA00023295"/>
    </source>
</evidence>
<dbReference type="PANTHER" id="PTHR43817">
    <property type="entry name" value="GLYCOSYL HYDROLASE"/>
    <property type="match status" value="1"/>
</dbReference>
<feature type="chain" id="PRO_5013917868" evidence="9">
    <location>
        <begin position="21"/>
        <end position="356"/>
    </location>
</feature>
<dbReference type="PANTHER" id="PTHR43817:SF1">
    <property type="entry name" value="HYDROLASE, FAMILY 43, PUTATIVE (AFU_ORTHOLOGUE AFUA_3G01660)-RELATED"/>
    <property type="match status" value="1"/>
</dbReference>
<feature type="active site" description="Proton donor" evidence="5">
    <location>
        <position position="221"/>
    </location>
</feature>
<reference evidence="10 11" key="1">
    <citation type="submission" date="2017-10" db="EMBL/GenBank/DDBJ databases">
        <title>Whole genome of Pedobacter ginsengisoli T01R-27 isolated from tomato rhizosphere.</title>
        <authorList>
            <person name="Weon H.-Y."/>
            <person name="Lee S.A."/>
            <person name="Sang M.K."/>
            <person name="Song J."/>
        </authorList>
    </citation>
    <scope>NUCLEOTIDE SEQUENCE [LARGE SCALE GENOMIC DNA]</scope>
    <source>
        <strain evidence="10 11">T01R-27</strain>
    </source>
</reference>
<dbReference type="EMBL" id="CP024091">
    <property type="protein sequence ID" value="ATP56935.1"/>
    <property type="molecule type" value="Genomic_DNA"/>
</dbReference>
<accession>A0A2D1U5R2</accession>
<evidence type="ECO:0000256" key="1">
    <source>
        <dbReference type="ARBA" id="ARBA00009865"/>
    </source>
</evidence>
<dbReference type="Pfam" id="PF04616">
    <property type="entry name" value="Glyco_hydro_43"/>
    <property type="match status" value="1"/>
</dbReference>
<feature type="region of interest" description="Disordered" evidence="8">
    <location>
        <begin position="332"/>
        <end position="356"/>
    </location>
</feature>
<evidence type="ECO:0000256" key="8">
    <source>
        <dbReference type="SAM" id="MobiDB-lite"/>
    </source>
</evidence>
<evidence type="ECO:0000256" key="7">
    <source>
        <dbReference type="RuleBase" id="RU361187"/>
    </source>
</evidence>